<protein>
    <submittedName>
        <fullName evidence="1">Uncharacterized protein</fullName>
    </submittedName>
</protein>
<dbReference type="AlphaFoldDB" id="X0VEH4"/>
<gene>
    <name evidence="1" type="ORF">S01H1_20173</name>
</gene>
<organism evidence="1">
    <name type="scientific">marine sediment metagenome</name>
    <dbReference type="NCBI Taxonomy" id="412755"/>
    <lineage>
        <taxon>unclassified sequences</taxon>
        <taxon>metagenomes</taxon>
        <taxon>ecological metagenomes</taxon>
    </lineage>
</organism>
<accession>X0VEH4</accession>
<dbReference type="EMBL" id="BARS01010999">
    <property type="protein sequence ID" value="GAF98935.1"/>
    <property type="molecule type" value="Genomic_DNA"/>
</dbReference>
<feature type="non-terminal residue" evidence="1">
    <location>
        <position position="44"/>
    </location>
</feature>
<evidence type="ECO:0000313" key="1">
    <source>
        <dbReference type="EMBL" id="GAF98935.1"/>
    </source>
</evidence>
<sequence>MKDIPPKKIIARRADQISAIFNNYLRLLKKISNKHLKEFKDFNY</sequence>
<comment type="caution">
    <text evidence="1">The sequence shown here is derived from an EMBL/GenBank/DDBJ whole genome shotgun (WGS) entry which is preliminary data.</text>
</comment>
<proteinExistence type="predicted"/>
<reference evidence="1" key="1">
    <citation type="journal article" date="2014" name="Front. Microbiol.">
        <title>High frequency of phylogenetically diverse reductive dehalogenase-homologous genes in deep subseafloor sedimentary metagenomes.</title>
        <authorList>
            <person name="Kawai M."/>
            <person name="Futagami T."/>
            <person name="Toyoda A."/>
            <person name="Takaki Y."/>
            <person name="Nishi S."/>
            <person name="Hori S."/>
            <person name="Arai W."/>
            <person name="Tsubouchi T."/>
            <person name="Morono Y."/>
            <person name="Uchiyama I."/>
            <person name="Ito T."/>
            <person name="Fujiyama A."/>
            <person name="Inagaki F."/>
            <person name="Takami H."/>
        </authorList>
    </citation>
    <scope>NUCLEOTIDE SEQUENCE</scope>
    <source>
        <strain evidence="1">Expedition CK06-06</strain>
    </source>
</reference>
<name>X0VEH4_9ZZZZ</name>